<dbReference type="Proteomes" id="UP000004597">
    <property type="component" value="Unassembled WGS sequence"/>
</dbReference>
<accession>G6AEY0</accession>
<protein>
    <submittedName>
        <fullName evidence="1">Uncharacterized protein</fullName>
    </submittedName>
</protein>
<sequence length="42" mass="5022">MIIRKNIKKKEEGYIQLIVKQTYINKKTKKNQEEDKGLNTTL</sequence>
<dbReference type="EMBL" id="AFXP01000004">
    <property type="protein sequence ID" value="EHG16827.1"/>
    <property type="molecule type" value="Genomic_DNA"/>
</dbReference>
<gene>
    <name evidence="1" type="ORF">HMPREF9138_00657</name>
</gene>
<keyword evidence="2" id="KW-1185">Reference proteome</keyword>
<evidence type="ECO:0000313" key="2">
    <source>
        <dbReference type="Proteomes" id="UP000004597"/>
    </source>
</evidence>
<comment type="caution">
    <text evidence="1">The sequence shown here is derived from an EMBL/GenBank/DDBJ whole genome shotgun (WGS) entry which is preliminary data.</text>
</comment>
<evidence type="ECO:0000313" key="1">
    <source>
        <dbReference type="EMBL" id="EHG16827.1"/>
    </source>
</evidence>
<proteinExistence type="predicted"/>
<dbReference type="HOGENOM" id="CLU_3255770_0_0_10"/>
<name>G6AEY0_9BACT</name>
<organism evidence="1 2">
    <name type="scientific">Prevotella histicola F0411</name>
    <dbReference type="NCBI Taxonomy" id="857291"/>
    <lineage>
        <taxon>Bacteria</taxon>
        <taxon>Pseudomonadati</taxon>
        <taxon>Bacteroidota</taxon>
        <taxon>Bacteroidia</taxon>
        <taxon>Bacteroidales</taxon>
        <taxon>Prevotellaceae</taxon>
        <taxon>Prevotella</taxon>
    </lineage>
</organism>
<dbReference type="AlphaFoldDB" id="G6AEY0"/>
<dbReference type="PATRIC" id="fig|857291.3.peg.641"/>
<reference evidence="1 2" key="1">
    <citation type="submission" date="2011-10" db="EMBL/GenBank/DDBJ databases">
        <title>The Genome Sequence of Prevotella histicola F0411.</title>
        <authorList>
            <consortium name="The Broad Institute Genome Sequencing Platform"/>
            <person name="Earl A."/>
            <person name="Ward D."/>
            <person name="Feldgarden M."/>
            <person name="Gevers D."/>
            <person name="Izard J."/>
            <person name="Ganesan A."/>
            <person name="Blanton J.M."/>
            <person name="Baranova O.V."/>
            <person name="Tanner A.C."/>
            <person name="Mathney J.M.J."/>
            <person name="Dewhirst F.E."/>
            <person name="Young S.K."/>
            <person name="Zeng Q."/>
            <person name="Gargeya S."/>
            <person name="Fitzgerald M."/>
            <person name="Haas B."/>
            <person name="Abouelleil A."/>
            <person name="Alvarado L."/>
            <person name="Arachchi H.M."/>
            <person name="Berlin A."/>
            <person name="Brown A."/>
            <person name="Chapman S.B."/>
            <person name="Chen Z."/>
            <person name="Dunbar C."/>
            <person name="Freedman E."/>
            <person name="Gearin G."/>
            <person name="Gellesch M."/>
            <person name="Goldberg J."/>
            <person name="Griggs A."/>
            <person name="Gujja S."/>
            <person name="Heiman D."/>
            <person name="Howarth C."/>
            <person name="Larson L."/>
            <person name="Lui A."/>
            <person name="MacDonald P.J.P."/>
            <person name="Montmayeur A."/>
            <person name="Murphy C."/>
            <person name="Neiman D."/>
            <person name="Pearson M."/>
            <person name="Priest M."/>
            <person name="Roberts A."/>
            <person name="Saif S."/>
            <person name="Shea T."/>
            <person name="Shenoy N."/>
            <person name="Sisk P."/>
            <person name="Stolte C."/>
            <person name="Sykes S."/>
            <person name="Wortman J."/>
            <person name="Nusbaum C."/>
            <person name="Birren B."/>
        </authorList>
    </citation>
    <scope>NUCLEOTIDE SEQUENCE [LARGE SCALE GENOMIC DNA]</scope>
    <source>
        <strain evidence="1 2">F0411</strain>
    </source>
</reference>